<dbReference type="GO" id="GO:0031122">
    <property type="term" value="P:cytoplasmic microtubule organization"/>
    <property type="evidence" value="ECO:0007669"/>
    <property type="project" value="InterPro"/>
</dbReference>
<dbReference type="GO" id="GO:0030496">
    <property type="term" value="C:midbody"/>
    <property type="evidence" value="ECO:0007669"/>
    <property type="project" value="TreeGrafter"/>
</dbReference>
<feature type="compositionally biased region" description="Polar residues" evidence="2">
    <location>
        <begin position="979"/>
        <end position="1001"/>
    </location>
</feature>
<feature type="compositionally biased region" description="Polar residues" evidence="2">
    <location>
        <begin position="777"/>
        <end position="789"/>
    </location>
</feature>
<keyword evidence="1" id="KW-0175">Coiled coil</keyword>
<feature type="coiled-coil region" evidence="1">
    <location>
        <begin position="77"/>
        <end position="111"/>
    </location>
</feature>
<evidence type="ECO:0000313" key="4">
    <source>
        <dbReference type="Proteomes" id="UP000645828"/>
    </source>
</evidence>
<accession>A0A811ZMT5</accession>
<reference evidence="3" key="1">
    <citation type="submission" date="2020-12" db="EMBL/GenBank/DDBJ databases">
        <authorList>
            <consortium name="Molecular Ecology Group"/>
        </authorList>
    </citation>
    <scope>NUCLEOTIDE SEQUENCE</scope>
    <source>
        <strain evidence="3">TBG_1078</strain>
    </source>
</reference>
<organism evidence="3 4">
    <name type="scientific">Nyctereutes procyonoides</name>
    <name type="common">Raccoon dog</name>
    <name type="synonym">Canis procyonoides</name>
    <dbReference type="NCBI Taxonomy" id="34880"/>
    <lineage>
        <taxon>Eukaryota</taxon>
        <taxon>Metazoa</taxon>
        <taxon>Chordata</taxon>
        <taxon>Craniata</taxon>
        <taxon>Vertebrata</taxon>
        <taxon>Euteleostomi</taxon>
        <taxon>Mammalia</taxon>
        <taxon>Eutheria</taxon>
        <taxon>Laurasiatheria</taxon>
        <taxon>Carnivora</taxon>
        <taxon>Caniformia</taxon>
        <taxon>Canidae</taxon>
        <taxon>Nyctereutes</taxon>
    </lineage>
</organism>
<dbReference type="PANTHER" id="PTHR31191">
    <property type="entry name" value="CENTROSOMAL PROTEIN CEP126"/>
    <property type="match status" value="1"/>
</dbReference>
<feature type="compositionally biased region" description="Polar residues" evidence="2">
    <location>
        <begin position="357"/>
        <end position="367"/>
    </location>
</feature>
<name>A0A811ZMT5_NYCPR</name>
<feature type="region of interest" description="Disordered" evidence="2">
    <location>
        <begin position="350"/>
        <end position="396"/>
    </location>
</feature>
<evidence type="ECO:0000256" key="2">
    <source>
        <dbReference type="SAM" id="MobiDB-lite"/>
    </source>
</evidence>
<sequence length="1123" mass="126789">MLAWRPGARSSAVERGRGPETSDAGDGALLIPRLGRGRRRPAADLDTKIHLEKNLEEERQILLQQQKICRNRARKYFVESNRRKKAFEEKRKEQEEREQQIREQILQQRKEKFEEVTEKFQRAHIPLSQRRRAVFQKPVPPLEEALKQIQESYLQPEVNFPPSHRPTINWRAIDNALPSSLSKNGHKHQKHLLSKINCDKEMKENNRANLATNKDAFQLKLEETQKLLEDQHLSSLQKFCDEVNQITNSETLSSIDSLEAGEREEIYLTLNKEPSTSNQNNSISPKSVNLQSTNLSCFDEDKLSFSKTQHINNWLINVNDPNTQTVTHLSDILSKPNVLPSCECFNGKEQNPPVERVTSSANNSVDFMSSPPVVVQDGKSKEVSESSLMRTDSSSGTFKRERPFVTESPAFKFSRVWTTPDSPTREIATFSDQGNNSESRQESRTTSFVPMATRMVLPYNTQSARPLQKSNLHIKEMDPVQCSDKLRELTDIKDENLKYFNCSKEELPLFSDDFQAAYIPHNSGSNDKKHKIAQTSTLVSNVISNCDLVSQYKKMKYNIHEKNGVRFLKSILKKESKYEHNCLKALVINQSFKLGNHKAAAIRDSIELTKEKGTEIPKTIKKLRWFDETGDIEKNAADSTLLKNRIELSQQWSQPFHSQTKSGAASHIIRIPACAVNCADGKKPKEDYSASESVAALGEPGTDHVPQNCVMPSGYNTAKQAWPPSTQEERQPPLHRGISKAPKANPQRGGAKVLRRARSAQVQSAFVCADRRDTGLRPQSTSRTSTHLQAQGRLIVPHPPPKSPSDSRSSKNTQVSPSLQVTLEDSQNMMTHNYFHSKHVLPTEHRFHQWNADSSFPPAGVCSDSVPAMPSPPYCSSESRTVAQMDGPNGTPVLAPHDGMLLGAHRCPVYQEGYPTGTLRTAPEESVPLWKRWNNILGQNKKAADSTVVRRKRIAENKQRSLLEQKRQNSGSVGKKCNEQMNNFGQSVQPRSSEPKQTIRGTSHGKEVSDSTSQFLMAENLVRASVPEDEILTVMNSKQLQKPNLALNKTQSFNICALSAEEQKILQSLSRLNERLYYVQEAICKNPSIKNTLQIIPLLTHRSMEWNSEPRSGTSTLWSTNIR</sequence>
<feature type="compositionally biased region" description="Polar residues" evidence="2">
    <location>
        <begin position="716"/>
        <end position="726"/>
    </location>
</feature>
<protein>
    <submittedName>
        <fullName evidence="3">(raccoon dog) hypothetical protein</fullName>
    </submittedName>
</protein>
<comment type="caution">
    <text evidence="3">The sequence shown here is derived from an EMBL/GenBank/DDBJ whole genome shotgun (WGS) entry which is preliminary data.</text>
</comment>
<dbReference type="PANTHER" id="PTHR31191:SF4">
    <property type="entry name" value="CENTROSOMAL PROTEIN OF 126 KDA"/>
    <property type="match status" value="1"/>
</dbReference>
<feature type="compositionally biased region" description="Polar residues" evidence="2">
    <location>
        <begin position="385"/>
        <end position="396"/>
    </location>
</feature>
<dbReference type="Proteomes" id="UP000645828">
    <property type="component" value="Unassembled WGS sequence"/>
</dbReference>
<feature type="region of interest" description="Disordered" evidence="2">
    <location>
        <begin position="771"/>
        <end position="818"/>
    </location>
</feature>
<dbReference type="GO" id="GO:1905515">
    <property type="term" value="P:non-motile cilium assembly"/>
    <property type="evidence" value="ECO:0007669"/>
    <property type="project" value="InterPro"/>
</dbReference>
<feature type="region of interest" description="Disordered" evidence="2">
    <location>
        <begin position="1"/>
        <end position="35"/>
    </location>
</feature>
<dbReference type="InterPro" id="IPR028257">
    <property type="entry name" value="CEP126"/>
</dbReference>
<dbReference type="GO" id="GO:0097546">
    <property type="term" value="C:ciliary base"/>
    <property type="evidence" value="ECO:0007669"/>
    <property type="project" value="InterPro"/>
</dbReference>
<proteinExistence type="predicted"/>
<evidence type="ECO:0000313" key="3">
    <source>
        <dbReference type="EMBL" id="CAD7689860.1"/>
    </source>
</evidence>
<dbReference type="EMBL" id="CAJHUB010000769">
    <property type="protein sequence ID" value="CAD7689860.1"/>
    <property type="molecule type" value="Genomic_DNA"/>
</dbReference>
<feature type="region of interest" description="Disordered" evidence="2">
    <location>
        <begin position="716"/>
        <end position="757"/>
    </location>
</feature>
<keyword evidence="4" id="KW-1185">Reference proteome</keyword>
<evidence type="ECO:0000256" key="1">
    <source>
        <dbReference type="SAM" id="Coils"/>
    </source>
</evidence>
<gene>
    <name evidence="3" type="ORF">NYPRO_LOCUS22654</name>
</gene>
<dbReference type="GO" id="GO:0007052">
    <property type="term" value="P:mitotic spindle organization"/>
    <property type="evidence" value="ECO:0007669"/>
    <property type="project" value="InterPro"/>
</dbReference>
<dbReference type="Pfam" id="PF15352">
    <property type="entry name" value="K1377"/>
    <property type="match status" value="1"/>
</dbReference>
<dbReference type="GO" id="GO:0005813">
    <property type="term" value="C:centrosome"/>
    <property type="evidence" value="ECO:0007669"/>
    <property type="project" value="InterPro"/>
</dbReference>
<dbReference type="AlphaFoldDB" id="A0A811ZMT5"/>
<feature type="region of interest" description="Disordered" evidence="2">
    <location>
        <begin position="964"/>
        <end position="1011"/>
    </location>
</feature>